<evidence type="ECO:0000313" key="2">
    <source>
        <dbReference type="Proteomes" id="UP000053558"/>
    </source>
</evidence>
<dbReference type="GeneID" id="19210709"/>
<reference evidence="2" key="1">
    <citation type="journal article" date="2012" name="Science">
        <title>The Paleozoic origin of enzymatic lignin decomposition reconstructed from 31 fungal genomes.</title>
        <authorList>
            <person name="Floudas D."/>
            <person name="Binder M."/>
            <person name="Riley R."/>
            <person name="Barry K."/>
            <person name="Blanchette R.A."/>
            <person name="Henrissat B."/>
            <person name="Martinez A.T."/>
            <person name="Otillar R."/>
            <person name="Spatafora J.W."/>
            <person name="Yadav J.S."/>
            <person name="Aerts A."/>
            <person name="Benoit I."/>
            <person name="Boyd A."/>
            <person name="Carlson A."/>
            <person name="Copeland A."/>
            <person name="Coutinho P.M."/>
            <person name="de Vries R.P."/>
            <person name="Ferreira P."/>
            <person name="Findley K."/>
            <person name="Foster B."/>
            <person name="Gaskell J."/>
            <person name="Glotzer D."/>
            <person name="Gorecki P."/>
            <person name="Heitman J."/>
            <person name="Hesse C."/>
            <person name="Hori C."/>
            <person name="Igarashi K."/>
            <person name="Jurgens J.A."/>
            <person name="Kallen N."/>
            <person name="Kersten P."/>
            <person name="Kohler A."/>
            <person name="Kuees U."/>
            <person name="Kumar T.K.A."/>
            <person name="Kuo A."/>
            <person name="LaButti K."/>
            <person name="Larrondo L.F."/>
            <person name="Lindquist E."/>
            <person name="Ling A."/>
            <person name="Lombard V."/>
            <person name="Lucas S."/>
            <person name="Lundell T."/>
            <person name="Martin R."/>
            <person name="McLaughlin D.J."/>
            <person name="Morgenstern I."/>
            <person name="Morin E."/>
            <person name="Murat C."/>
            <person name="Nagy L.G."/>
            <person name="Nolan M."/>
            <person name="Ohm R.A."/>
            <person name="Patyshakuliyeva A."/>
            <person name="Rokas A."/>
            <person name="Ruiz-Duenas F.J."/>
            <person name="Sabat G."/>
            <person name="Salamov A."/>
            <person name="Samejima M."/>
            <person name="Schmutz J."/>
            <person name="Slot J.C."/>
            <person name="St John F."/>
            <person name="Stenlid J."/>
            <person name="Sun H."/>
            <person name="Sun S."/>
            <person name="Syed K."/>
            <person name="Tsang A."/>
            <person name="Wiebenga A."/>
            <person name="Young D."/>
            <person name="Pisabarro A."/>
            <person name="Eastwood D.C."/>
            <person name="Martin F."/>
            <person name="Cullen D."/>
            <person name="Grigoriev I.V."/>
            <person name="Hibbett D.S."/>
        </authorList>
    </citation>
    <scope>NUCLEOTIDE SEQUENCE [LARGE SCALE GENOMIC DNA]</scope>
    <source>
        <strain evidence="2">RWD-64-598 SS2</strain>
    </source>
</reference>
<protein>
    <submittedName>
        <fullName evidence="1">Uncharacterized protein</fullName>
    </submittedName>
</protein>
<dbReference type="KEGG" id="cput:CONPUDRAFT_84055"/>
<gene>
    <name evidence="1" type="ORF">CONPUDRAFT_84055</name>
</gene>
<evidence type="ECO:0000313" key="1">
    <source>
        <dbReference type="EMBL" id="EIW77616.1"/>
    </source>
</evidence>
<dbReference type="RefSeq" id="XP_007772004.1">
    <property type="nucleotide sequence ID" value="XM_007773814.1"/>
</dbReference>
<name>A0A5M3MF30_CONPW</name>
<organism evidence="1 2">
    <name type="scientific">Coniophora puteana (strain RWD-64-598)</name>
    <name type="common">Brown rot fungus</name>
    <dbReference type="NCBI Taxonomy" id="741705"/>
    <lineage>
        <taxon>Eukaryota</taxon>
        <taxon>Fungi</taxon>
        <taxon>Dikarya</taxon>
        <taxon>Basidiomycota</taxon>
        <taxon>Agaricomycotina</taxon>
        <taxon>Agaricomycetes</taxon>
        <taxon>Agaricomycetidae</taxon>
        <taxon>Boletales</taxon>
        <taxon>Coniophorineae</taxon>
        <taxon>Coniophoraceae</taxon>
        <taxon>Coniophora</taxon>
    </lineage>
</organism>
<dbReference type="Proteomes" id="UP000053558">
    <property type="component" value="Unassembled WGS sequence"/>
</dbReference>
<comment type="caution">
    <text evidence="1">The sequence shown here is derived from an EMBL/GenBank/DDBJ whole genome shotgun (WGS) entry which is preliminary data.</text>
</comment>
<accession>A0A5M3MF30</accession>
<sequence>MSELENTPRVNTCGLGLTISRTKWSATQVRMRAHHLQIGLTQPSCVTILGFAPIGAMVSPNSS</sequence>
<proteinExistence type="predicted"/>
<dbReference type="AlphaFoldDB" id="A0A5M3MF30"/>
<dbReference type="EMBL" id="JH711583">
    <property type="protein sequence ID" value="EIW77616.1"/>
    <property type="molecule type" value="Genomic_DNA"/>
</dbReference>
<keyword evidence="2" id="KW-1185">Reference proteome</keyword>